<dbReference type="Proteomes" id="UP000826656">
    <property type="component" value="Unassembled WGS sequence"/>
</dbReference>
<accession>A0ABQ7VYL4</accession>
<organism evidence="1 2">
    <name type="scientific">Solanum tuberosum</name>
    <name type="common">Potato</name>
    <dbReference type="NCBI Taxonomy" id="4113"/>
    <lineage>
        <taxon>Eukaryota</taxon>
        <taxon>Viridiplantae</taxon>
        <taxon>Streptophyta</taxon>
        <taxon>Embryophyta</taxon>
        <taxon>Tracheophyta</taxon>
        <taxon>Spermatophyta</taxon>
        <taxon>Magnoliopsida</taxon>
        <taxon>eudicotyledons</taxon>
        <taxon>Gunneridae</taxon>
        <taxon>Pentapetalae</taxon>
        <taxon>asterids</taxon>
        <taxon>lamiids</taxon>
        <taxon>Solanales</taxon>
        <taxon>Solanaceae</taxon>
        <taxon>Solanoideae</taxon>
        <taxon>Solaneae</taxon>
        <taxon>Solanum</taxon>
    </lineage>
</organism>
<comment type="caution">
    <text evidence="1">The sequence shown here is derived from an EMBL/GenBank/DDBJ whole genome shotgun (WGS) entry which is preliminary data.</text>
</comment>
<protein>
    <submittedName>
        <fullName evidence="1">Uncharacterized protein</fullName>
    </submittedName>
</protein>
<dbReference type="EMBL" id="JAIVGD010000005">
    <property type="protein sequence ID" value="KAH0773604.1"/>
    <property type="molecule type" value="Genomic_DNA"/>
</dbReference>
<proteinExistence type="predicted"/>
<evidence type="ECO:0000313" key="1">
    <source>
        <dbReference type="EMBL" id="KAH0773604.1"/>
    </source>
</evidence>
<name>A0ABQ7VYL4_SOLTU</name>
<reference evidence="1 2" key="1">
    <citation type="journal article" date="2021" name="bioRxiv">
        <title>Chromosome-scale and haplotype-resolved genome assembly of a tetraploid potato cultivar.</title>
        <authorList>
            <person name="Sun H."/>
            <person name="Jiao W.-B."/>
            <person name="Krause K."/>
            <person name="Campoy J.A."/>
            <person name="Goel M."/>
            <person name="Folz-Donahue K."/>
            <person name="Kukat C."/>
            <person name="Huettel B."/>
            <person name="Schneeberger K."/>
        </authorList>
    </citation>
    <scope>NUCLEOTIDE SEQUENCE [LARGE SCALE GENOMIC DNA]</scope>
    <source>
        <strain evidence="1">SolTubOtavaFocal</strain>
        <tissue evidence="1">Leaves</tissue>
    </source>
</reference>
<sequence>MRAEGIEEYDLDINVARTPYLICNTIDVTRTNALDTSHGPILSAQEATDDSILACMFGMVEFQLRIGGRLLTNDEMETMAERYPLIESAPYLCRIVISPQIGLIQGNI</sequence>
<keyword evidence="2" id="KW-1185">Reference proteome</keyword>
<evidence type="ECO:0000313" key="2">
    <source>
        <dbReference type="Proteomes" id="UP000826656"/>
    </source>
</evidence>
<gene>
    <name evidence="1" type="ORF">KY290_010741</name>
</gene>